<proteinExistence type="predicted"/>
<accession>A0A5J4UQ57</accession>
<gene>
    <name evidence="1" type="ORF">EZS28_031947</name>
</gene>
<protein>
    <submittedName>
        <fullName evidence="1">Uncharacterized protein</fullName>
    </submittedName>
</protein>
<sequence length="176" mass="19681">MGFVFISFPEELWPFSKHALVLGDDDGHKQNVMGYISEKKFYIGASIGSVDQITPIKGNTHIAIAGVYYTEYEPSMRATSDVNGDVKINITDDWNMNSAASGVFDENDGMKSMSLVQDIMQKQTEAIGDGVQPYDPRLHISLKKGQQVHQIFKQKLAVNRLPKFFPIKLRLLLSLG</sequence>
<dbReference type="EMBL" id="SNRW01013519">
    <property type="protein sequence ID" value="KAA6372527.1"/>
    <property type="molecule type" value="Genomic_DNA"/>
</dbReference>
<name>A0A5J4UQ57_9EUKA</name>
<dbReference type="AlphaFoldDB" id="A0A5J4UQ57"/>
<dbReference type="Proteomes" id="UP000324800">
    <property type="component" value="Unassembled WGS sequence"/>
</dbReference>
<evidence type="ECO:0000313" key="2">
    <source>
        <dbReference type="Proteomes" id="UP000324800"/>
    </source>
</evidence>
<evidence type="ECO:0000313" key="1">
    <source>
        <dbReference type="EMBL" id="KAA6372527.1"/>
    </source>
</evidence>
<organism evidence="1 2">
    <name type="scientific">Streblomastix strix</name>
    <dbReference type="NCBI Taxonomy" id="222440"/>
    <lineage>
        <taxon>Eukaryota</taxon>
        <taxon>Metamonada</taxon>
        <taxon>Preaxostyla</taxon>
        <taxon>Oxymonadida</taxon>
        <taxon>Streblomastigidae</taxon>
        <taxon>Streblomastix</taxon>
    </lineage>
</organism>
<comment type="caution">
    <text evidence="1">The sequence shown here is derived from an EMBL/GenBank/DDBJ whole genome shotgun (WGS) entry which is preliminary data.</text>
</comment>
<reference evidence="1 2" key="1">
    <citation type="submission" date="2019-03" db="EMBL/GenBank/DDBJ databases">
        <title>Single cell metagenomics reveals metabolic interactions within the superorganism composed of flagellate Streblomastix strix and complex community of Bacteroidetes bacteria on its surface.</title>
        <authorList>
            <person name="Treitli S.C."/>
            <person name="Kolisko M."/>
            <person name="Husnik F."/>
            <person name="Keeling P."/>
            <person name="Hampl V."/>
        </authorList>
    </citation>
    <scope>NUCLEOTIDE SEQUENCE [LARGE SCALE GENOMIC DNA]</scope>
    <source>
        <strain evidence="1">ST1C</strain>
    </source>
</reference>